<dbReference type="PANTHER" id="PTHR11739">
    <property type="entry name" value="CITRATE SYNTHASE"/>
    <property type="match status" value="1"/>
</dbReference>
<dbReference type="UniPathway" id="UPA00223">
    <property type="reaction ID" value="UER00717"/>
</dbReference>
<dbReference type="OrthoDB" id="3284791at2"/>
<dbReference type="GO" id="GO:0006099">
    <property type="term" value="P:tricarboxylic acid cycle"/>
    <property type="evidence" value="ECO:0007669"/>
    <property type="project" value="UniProtKB-UniPathway"/>
</dbReference>
<dbReference type="InterPro" id="IPR016142">
    <property type="entry name" value="Citrate_synth-like_lrg_a-sub"/>
</dbReference>
<reference evidence="5 6" key="1">
    <citation type="submission" date="2019-02" db="EMBL/GenBank/DDBJ databases">
        <title>Genomic Encyclopedia of Type Strains, Phase IV (KMG-IV): sequencing the most valuable type-strain genomes for metagenomic binning, comparative biology and taxonomic classification.</title>
        <authorList>
            <person name="Goeker M."/>
        </authorList>
    </citation>
    <scope>NUCLEOTIDE SEQUENCE [LARGE SCALE GENOMIC DNA]</scope>
    <source>
        <strain evidence="5 6">K24</strain>
    </source>
</reference>
<dbReference type="EMBL" id="SGXC01000001">
    <property type="protein sequence ID" value="RZS85111.1"/>
    <property type="molecule type" value="Genomic_DNA"/>
</dbReference>
<comment type="similarity">
    <text evidence="2">Belongs to the citrate synthase family.</text>
</comment>
<evidence type="ECO:0000313" key="5">
    <source>
        <dbReference type="EMBL" id="RZS85111.1"/>
    </source>
</evidence>
<organism evidence="5 6">
    <name type="scientific">Pigmentiphaga kullae</name>
    <dbReference type="NCBI Taxonomy" id="151784"/>
    <lineage>
        <taxon>Bacteria</taxon>
        <taxon>Pseudomonadati</taxon>
        <taxon>Pseudomonadota</taxon>
        <taxon>Betaproteobacteria</taxon>
        <taxon>Burkholderiales</taxon>
        <taxon>Alcaligenaceae</taxon>
        <taxon>Pigmentiphaga</taxon>
    </lineage>
</organism>
<keyword evidence="4" id="KW-0808">Transferase</keyword>
<dbReference type="Proteomes" id="UP000292445">
    <property type="component" value="Unassembled WGS sequence"/>
</dbReference>
<dbReference type="InterPro" id="IPR016143">
    <property type="entry name" value="Citrate_synth-like_sm_a-sub"/>
</dbReference>
<name>A0A4Q7NJ77_9BURK</name>
<evidence type="ECO:0000256" key="1">
    <source>
        <dbReference type="ARBA" id="ARBA00004751"/>
    </source>
</evidence>
<comment type="pathway">
    <text evidence="1">Carbohydrate metabolism; tricarboxylic acid cycle; isocitrate from oxaloacetate: step 1/2.</text>
</comment>
<dbReference type="SUPFAM" id="SSF48256">
    <property type="entry name" value="Citrate synthase"/>
    <property type="match status" value="1"/>
</dbReference>
<evidence type="ECO:0000256" key="4">
    <source>
        <dbReference type="ARBA" id="ARBA00022679"/>
    </source>
</evidence>
<dbReference type="Gene3D" id="1.10.230.10">
    <property type="entry name" value="Cytochrome P450-Terp, domain 2"/>
    <property type="match status" value="1"/>
</dbReference>
<evidence type="ECO:0000256" key="3">
    <source>
        <dbReference type="ARBA" id="ARBA00012972"/>
    </source>
</evidence>
<dbReference type="GO" id="GO:0005975">
    <property type="term" value="P:carbohydrate metabolic process"/>
    <property type="evidence" value="ECO:0007669"/>
    <property type="project" value="TreeGrafter"/>
</dbReference>
<gene>
    <name evidence="5" type="ORF">EV675_1134</name>
</gene>
<comment type="caution">
    <text evidence="5">The sequence shown here is derived from an EMBL/GenBank/DDBJ whole genome shotgun (WGS) entry which is preliminary data.</text>
</comment>
<dbReference type="InterPro" id="IPR002020">
    <property type="entry name" value="Citrate_synthase"/>
</dbReference>
<dbReference type="PANTHER" id="PTHR11739:SF4">
    <property type="entry name" value="CITRATE SYNTHASE, PEROXISOMAL"/>
    <property type="match status" value="1"/>
</dbReference>
<dbReference type="EC" id="2.3.3.16" evidence="3"/>
<evidence type="ECO:0000256" key="2">
    <source>
        <dbReference type="ARBA" id="ARBA00010566"/>
    </source>
</evidence>
<evidence type="ECO:0000313" key="6">
    <source>
        <dbReference type="Proteomes" id="UP000292445"/>
    </source>
</evidence>
<accession>A0A4Q7NJ77</accession>
<dbReference type="NCBIfam" id="NF004868">
    <property type="entry name" value="PRK06224.1-5"/>
    <property type="match status" value="1"/>
</dbReference>
<dbReference type="AlphaFoldDB" id="A0A4Q7NJ77"/>
<dbReference type="GO" id="GO:0005829">
    <property type="term" value="C:cytosol"/>
    <property type="evidence" value="ECO:0007669"/>
    <property type="project" value="TreeGrafter"/>
</dbReference>
<keyword evidence="6" id="KW-1185">Reference proteome</keyword>
<proteinExistence type="inferred from homology"/>
<dbReference type="InterPro" id="IPR036969">
    <property type="entry name" value="Citrate_synthase_sf"/>
</dbReference>
<dbReference type="RefSeq" id="WP_130356376.1">
    <property type="nucleotide sequence ID" value="NZ_SGXC01000001.1"/>
</dbReference>
<dbReference type="CDD" id="cd06100">
    <property type="entry name" value="CCL_ACL-C"/>
    <property type="match status" value="1"/>
</dbReference>
<protein>
    <recommendedName>
        <fullName evidence="3">citrate synthase (unknown stereospecificity)</fullName>
        <ecNumber evidence="3">2.3.3.16</ecNumber>
    </recommendedName>
</protein>
<dbReference type="GO" id="GO:0036440">
    <property type="term" value="F:citrate synthase activity"/>
    <property type="evidence" value="ECO:0007669"/>
    <property type="project" value="UniProtKB-EC"/>
</dbReference>
<dbReference type="Gene3D" id="1.10.580.10">
    <property type="entry name" value="Citrate Synthase, domain 1"/>
    <property type="match status" value="1"/>
</dbReference>
<sequence length="257" mass="27320">MAKRKQLKTDICWSTEDKITIKGLDLCQDIMGKVSLGDMAFLEMMDRLPNERESRVFNALAVILVEHGMTPSAIVTRMTLAGAPEAMQAAVAAGLSGLGSVFVGSMENAARMLQEALPDPAQPGDIAALAARIVDEHAARGRTVPGIGHHIHKPVDPRAPRLFEIAGENGFGGPYVALMQAVAEAAQARLGKSLPVNATGAIAAVASELGIPWRVVRGIGVMSRAIGLVAHVLEELREPMAREIKAMVEEEATAHLR</sequence>
<dbReference type="Pfam" id="PF00285">
    <property type="entry name" value="Citrate_synt"/>
    <property type="match status" value="1"/>
</dbReference>